<feature type="transmembrane region" description="Helical" evidence="5">
    <location>
        <begin position="403"/>
        <end position="426"/>
    </location>
</feature>
<dbReference type="PROSITE" id="PS50850">
    <property type="entry name" value="MFS"/>
    <property type="match status" value="1"/>
</dbReference>
<dbReference type="Gene3D" id="1.20.1250.20">
    <property type="entry name" value="MFS general substrate transporter like domains"/>
    <property type="match status" value="2"/>
</dbReference>
<dbReference type="SUPFAM" id="SSF103473">
    <property type="entry name" value="MFS general substrate transporter"/>
    <property type="match status" value="1"/>
</dbReference>
<evidence type="ECO:0000313" key="7">
    <source>
        <dbReference type="EMBL" id="MET3528410.1"/>
    </source>
</evidence>
<evidence type="ECO:0000259" key="6">
    <source>
        <dbReference type="PROSITE" id="PS50850"/>
    </source>
</evidence>
<comment type="subcellular location">
    <subcellularLocation>
        <location evidence="1">Membrane</location>
        <topology evidence="1">Multi-pass membrane protein</topology>
    </subcellularLocation>
</comment>
<feature type="transmembrane region" description="Helical" evidence="5">
    <location>
        <begin position="56"/>
        <end position="80"/>
    </location>
</feature>
<feature type="transmembrane region" description="Helical" evidence="5">
    <location>
        <begin position="273"/>
        <end position="297"/>
    </location>
</feature>
<feature type="transmembrane region" description="Helical" evidence="5">
    <location>
        <begin position="208"/>
        <end position="226"/>
    </location>
</feature>
<dbReference type="InterPro" id="IPR011701">
    <property type="entry name" value="MFS"/>
</dbReference>
<reference evidence="7 8" key="1">
    <citation type="submission" date="2024-06" db="EMBL/GenBank/DDBJ databases">
        <title>Genomic Encyclopedia of Type Strains, Phase IV (KMG-IV): sequencing the most valuable type-strain genomes for metagenomic binning, comparative biology and taxonomic classification.</title>
        <authorList>
            <person name="Goeker M."/>
        </authorList>
    </citation>
    <scope>NUCLEOTIDE SEQUENCE [LARGE SCALE GENOMIC DNA]</scope>
    <source>
        <strain evidence="7 8">DSM 17809</strain>
    </source>
</reference>
<feature type="domain" description="Major facilitator superfamily (MFS) profile" evidence="6">
    <location>
        <begin position="22"/>
        <end position="465"/>
    </location>
</feature>
<feature type="transmembrane region" description="Helical" evidence="5">
    <location>
        <begin position="438"/>
        <end position="458"/>
    </location>
</feature>
<evidence type="ECO:0000256" key="3">
    <source>
        <dbReference type="ARBA" id="ARBA00022989"/>
    </source>
</evidence>
<dbReference type="RefSeq" id="WP_354298320.1">
    <property type="nucleotide sequence ID" value="NZ_JBEPLU010000003.1"/>
</dbReference>
<feature type="transmembrane region" description="Helical" evidence="5">
    <location>
        <begin position="232"/>
        <end position="252"/>
    </location>
</feature>
<proteinExistence type="predicted"/>
<keyword evidence="2 5" id="KW-0812">Transmembrane</keyword>
<dbReference type="Pfam" id="PF07690">
    <property type="entry name" value="MFS_1"/>
    <property type="match status" value="1"/>
</dbReference>
<keyword evidence="4 5" id="KW-0472">Membrane</keyword>
<organism evidence="7 8">
    <name type="scientific">Phenylobacterium koreense</name>
    <dbReference type="NCBI Taxonomy" id="266125"/>
    <lineage>
        <taxon>Bacteria</taxon>
        <taxon>Pseudomonadati</taxon>
        <taxon>Pseudomonadota</taxon>
        <taxon>Alphaproteobacteria</taxon>
        <taxon>Caulobacterales</taxon>
        <taxon>Caulobacteraceae</taxon>
        <taxon>Phenylobacterium</taxon>
    </lineage>
</organism>
<accession>A0ABV2EMZ7</accession>
<evidence type="ECO:0000256" key="4">
    <source>
        <dbReference type="ARBA" id="ARBA00023136"/>
    </source>
</evidence>
<dbReference type="EMBL" id="JBEPLU010000003">
    <property type="protein sequence ID" value="MET3528410.1"/>
    <property type="molecule type" value="Genomic_DNA"/>
</dbReference>
<evidence type="ECO:0000313" key="8">
    <source>
        <dbReference type="Proteomes" id="UP001549110"/>
    </source>
</evidence>
<dbReference type="PANTHER" id="PTHR23501:SF154">
    <property type="entry name" value="MULTIDRUG-EFFLUX TRANSPORTER RV1634-RELATED"/>
    <property type="match status" value="1"/>
</dbReference>
<feature type="transmembrane region" description="Helical" evidence="5">
    <location>
        <begin position="23"/>
        <end position="44"/>
    </location>
</feature>
<dbReference type="InterPro" id="IPR020846">
    <property type="entry name" value="MFS_dom"/>
</dbReference>
<feature type="transmembrane region" description="Helical" evidence="5">
    <location>
        <begin position="116"/>
        <end position="138"/>
    </location>
</feature>
<comment type="caution">
    <text evidence="7">The sequence shown here is derived from an EMBL/GenBank/DDBJ whole genome shotgun (WGS) entry which is preliminary data.</text>
</comment>
<evidence type="ECO:0000256" key="1">
    <source>
        <dbReference type="ARBA" id="ARBA00004141"/>
    </source>
</evidence>
<feature type="transmembrane region" description="Helical" evidence="5">
    <location>
        <begin position="87"/>
        <end position="104"/>
    </location>
</feature>
<name>A0ABV2EMZ7_9CAUL</name>
<feature type="transmembrane region" description="Helical" evidence="5">
    <location>
        <begin position="338"/>
        <end position="356"/>
    </location>
</feature>
<sequence length="465" mass="47238">MAMVARQDGSWADVIGEGRLPRFVLICMGVWITAADSLVTATIMPSVGADLGGYAYFGWATAGFLLGSVMAGASSGLLALRFGLRRATSAAALLCAAGCVLSAMGPDMASFLFGRVLQGLGGGWVVGFCSVAIGLLFPDRVLPRVYAAITGIWGVASLLGPLVGGIFADLGIWRWAFWFFAIQAVGVAWAAHVMLPKGEHEGDGAARLAWPQLGLIAAGVAAIGLADIAQDFARSLLMTAGGVALLLMMIWTDGRMAVRLLPRGSGSMMSIPGAGFATMFLMTAASMGFAIYGPAILQTLAGLSALTAGYVVAVESVAWTVLGLAVAHLTGAWPVRMIRLGAVVATLGVLLSAVAFPAASVAGVVAAGVLLGGGFGLSWAFMSQRILASLEGEERAIGAAGMTTVRLTGSAVGAAAAGAIANLAGFSQGLSEASARETGLWVFALILPVALAGVWAAFRLTAPRS</sequence>
<feature type="transmembrane region" description="Helical" evidence="5">
    <location>
        <begin position="175"/>
        <end position="196"/>
    </location>
</feature>
<keyword evidence="3 5" id="KW-1133">Transmembrane helix</keyword>
<feature type="transmembrane region" description="Helical" evidence="5">
    <location>
        <begin position="303"/>
        <end position="326"/>
    </location>
</feature>
<evidence type="ECO:0000256" key="5">
    <source>
        <dbReference type="SAM" id="Phobius"/>
    </source>
</evidence>
<dbReference type="Proteomes" id="UP001549110">
    <property type="component" value="Unassembled WGS sequence"/>
</dbReference>
<dbReference type="InterPro" id="IPR036259">
    <property type="entry name" value="MFS_trans_sf"/>
</dbReference>
<feature type="transmembrane region" description="Helical" evidence="5">
    <location>
        <begin position="145"/>
        <end position="163"/>
    </location>
</feature>
<keyword evidence="8" id="KW-1185">Reference proteome</keyword>
<protein>
    <submittedName>
        <fullName evidence="7">MFS family permease</fullName>
    </submittedName>
</protein>
<gene>
    <name evidence="7" type="ORF">ABID41_003549</name>
</gene>
<evidence type="ECO:0000256" key="2">
    <source>
        <dbReference type="ARBA" id="ARBA00022692"/>
    </source>
</evidence>
<dbReference type="PANTHER" id="PTHR23501">
    <property type="entry name" value="MAJOR FACILITATOR SUPERFAMILY"/>
    <property type="match status" value="1"/>
</dbReference>
<feature type="transmembrane region" description="Helical" evidence="5">
    <location>
        <begin position="362"/>
        <end position="382"/>
    </location>
</feature>